<feature type="transmembrane region" description="Helical" evidence="10">
    <location>
        <begin position="423"/>
        <end position="444"/>
    </location>
</feature>
<evidence type="ECO:0000256" key="10">
    <source>
        <dbReference type="SAM" id="Phobius"/>
    </source>
</evidence>
<feature type="transmembrane region" description="Helical" evidence="10">
    <location>
        <begin position="367"/>
        <end position="389"/>
    </location>
</feature>
<comment type="subcellular location">
    <subcellularLocation>
        <location evidence="2">Membrane</location>
        <topology evidence="2">Multi-pass membrane protein</topology>
    </subcellularLocation>
</comment>
<dbReference type="CDD" id="cd06163">
    <property type="entry name" value="S2P-M50_PDZ_RseP-like"/>
    <property type="match status" value="2"/>
</dbReference>
<keyword evidence="4 10" id="KW-0812">Transmembrane</keyword>
<dbReference type="InterPro" id="IPR008915">
    <property type="entry name" value="Peptidase_M50"/>
</dbReference>
<dbReference type="EMBL" id="CZRL01000104">
    <property type="protein sequence ID" value="CUS54193.1"/>
    <property type="molecule type" value="Genomic_DNA"/>
</dbReference>
<dbReference type="InterPro" id="IPR004387">
    <property type="entry name" value="Pept_M50_Zn"/>
</dbReference>
<dbReference type="GO" id="GO:0006508">
    <property type="term" value="P:proteolysis"/>
    <property type="evidence" value="ECO:0007669"/>
    <property type="project" value="UniProtKB-KW"/>
</dbReference>
<protein>
    <submittedName>
        <fullName evidence="12">Membrane-associated zinc metalloprotease</fullName>
    </submittedName>
</protein>
<dbReference type="Pfam" id="PF02163">
    <property type="entry name" value="Peptidase_M50"/>
    <property type="match status" value="1"/>
</dbReference>
<reference evidence="12" key="1">
    <citation type="submission" date="2015-10" db="EMBL/GenBank/DDBJ databases">
        <authorList>
            <person name="Gilbert D.G."/>
        </authorList>
    </citation>
    <scope>NUCLEOTIDE SEQUENCE</scope>
</reference>
<evidence type="ECO:0000256" key="1">
    <source>
        <dbReference type="ARBA" id="ARBA00001947"/>
    </source>
</evidence>
<dbReference type="PROSITE" id="PS50106">
    <property type="entry name" value="PDZ"/>
    <property type="match status" value="1"/>
</dbReference>
<evidence type="ECO:0000256" key="8">
    <source>
        <dbReference type="ARBA" id="ARBA00023049"/>
    </source>
</evidence>
<keyword evidence="3 12" id="KW-0645">Protease</keyword>
<keyword evidence="8 12" id="KW-0482">Metalloprotease</keyword>
<keyword evidence="6" id="KW-0862">Zinc</keyword>
<comment type="cofactor">
    <cofactor evidence="1">
        <name>Zn(2+)</name>
        <dbReference type="ChEBI" id="CHEBI:29105"/>
    </cofactor>
</comment>
<evidence type="ECO:0000256" key="5">
    <source>
        <dbReference type="ARBA" id="ARBA00022801"/>
    </source>
</evidence>
<dbReference type="GO" id="GO:0004222">
    <property type="term" value="F:metalloendopeptidase activity"/>
    <property type="evidence" value="ECO:0007669"/>
    <property type="project" value="InterPro"/>
</dbReference>
<dbReference type="PANTHER" id="PTHR42837">
    <property type="entry name" value="REGULATOR OF SIGMA-E PROTEASE RSEP"/>
    <property type="match status" value="1"/>
</dbReference>
<evidence type="ECO:0000313" key="12">
    <source>
        <dbReference type="EMBL" id="CUS54193.1"/>
    </source>
</evidence>
<dbReference type="CDD" id="cd23081">
    <property type="entry name" value="cpPDZ_EcRseP-like"/>
    <property type="match status" value="1"/>
</dbReference>
<dbReference type="Pfam" id="PF17820">
    <property type="entry name" value="PDZ_6"/>
    <property type="match status" value="1"/>
</dbReference>
<dbReference type="SUPFAM" id="SSF50156">
    <property type="entry name" value="PDZ domain-like"/>
    <property type="match status" value="2"/>
</dbReference>
<keyword evidence="9 10" id="KW-0472">Membrane</keyword>
<feature type="transmembrane region" description="Helical" evidence="10">
    <location>
        <begin position="94"/>
        <end position="119"/>
    </location>
</feature>
<sequence length="446" mass="48273">MAAVENAGWFLVAVFILVTFHELGHFSVARLLGVGVSKFSVGFGKTLYSYRSRRSGTEYVLGVLPFGGYVKFIDEREDHVDPRDLPYAFNRQKLWVRAAIVIAGPGANFILAIFFYWLVFGIGVPGVEPVIGYVEPGSSAEAVGLQRGDRIARVNGRKVRSWGEHRYYLLNQVEAGKTLTFAIVTPTGRNKTVSIESSRLQSGQLNPLVLEEQIGVLPRLAPIVGTLIAGEVADASGIKVNDRFMVVDGITINGWRDVVKTISSRPEQATRVSVLRNGSLKTIVVVPKAIHSLDSVVGRIGVGPANHVDVVVRLGAGEAINRAVEATWLLSKLTVGMIVQMVQGKESTKNIGGPLSIAKYAGASAQYGFTAFLTFLAILSISLGILNLLPIPVLDGGHLVYFIIEAIKGGPVSEAFMYRSQQLGFAVLAVLISFALYNDVLNIFKF</sequence>
<evidence type="ECO:0000256" key="6">
    <source>
        <dbReference type="ARBA" id="ARBA00022833"/>
    </source>
</evidence>
<evidence type="ECO:0000256" key="4">
    <source>
        <dbReference type="ARBA" id="ARBA00022692"/>
    </source>
</evidence>
<evidence type="ECO:0000256" key="9">
    <source>
        <dbReference type="ARBA" id="ARBA00023136"/>
    </source>
</evidence>
<dbReference type="PANTHER" id="PTHR42837:SF2">
    <property type="entry name" value="MEMBRANE METALLOPROTEASE ARASP2, CHLOROPLASTIC-RELATED"/>
    <property type="match status" value="1"/>
</dbReference>
<dbReference type="GO" id="GO:0016020">
    <property type="term" value="C:membrane"/>
    <property type="evidence" value="ECO:0007669"/>
    <property type="project" value="UniProtKB-SubCell"/>
</dbReference>
<organism evidence="12">
    <name type="scientific">hydrothermal vent metagenome</name>
    <dbReference type="NCBI Taxonomy" id="652676"/>
    <lineage>
        <taxon>unclassified sequences</taxon>
        <taxon>metagenomes</taxon>
        <taxon>ecological metagenomes</taxon>
    </lineage>
</organism>
<evidence type="ECO:0000256" key="2">
    <source>
        <dbReference type="ARBA" id="ARBA00004141"/>
    </source>
</evidence>
<dbReference type="InterPro" id="IPR041489">
    <property type="entry name" value="PDZ_6"/>
</dbReference>
<feature type="domain" description="PDZ" evidence="11">
    <location>
        <begin position="120"/>
        <end position="161"/>
    </location>
</feature>
<dbReference type="NCBIfam" id="TIGR00054">
    <property type="entry name" value="RIP metalloprotease RseP"/>
    <property type="match status" value="1"/>
</dbReference>
<dbReference type="SMART" id="SM00228">
    <property type="entry name" value="PDZ"/>
    <property type="match status" value="2"/>
</dbReference>
<dbReference type="Gene3D" id="2.30.42.10">
    <property type="match status" value="2"/>
</dbReference>
<feature type="transmembrane region" description="Helical" evidence="10">
    <location>
        <begin position="6"/>
        <end position="23"/>
    </location>
</feature>
<dbReference type="AlphaFoldDB" id="A0A160TT43"/>
<gene>
    <name evidence="12" type="ORF">MGWOODY_XGa648</name>
</gene>
<accession>A0A160TT43</accession>
<evidence type="ECO:0000256" key="3">
    <source>
        <dbReference type="ARBA" id="ARBA00022670"/>
    </source>
</evidence>
<evidence type="ECO:0000256" key="7">
    <source>
        <dbReference type="ARBA" id="ARBA00022989"/>
    </source>
</evidence>
<evidence type="ECO:0000259" key="11">
    <source>
        <dbReference type="PROSITE" id="PS50106"/>
    </source>
</evidence>
<proteinExistence type="predicted"/>
<keyword evidence="5" id="KW-0378">Hydrolase</keyword>
<keyword evidence="7 10" id="KW-1133">Transmembrane helix</keyword>
<dbReference type="InterPro" id="IPR036034">
    <property type="entry name" value="PDZ_sf"/>
</dbReference>
<dbReference type="InterPro" id="IPR001478">
    <property type="entry name" value="PDZ"/>
</dbReference>
<name>A0A160TT43_9ZZZZ</name>